<dbReference type="EnsemblPlants" id="AUR62031940-RA">
    <property type="protein sequence ID" value="AUR62031940-RA:cds"/>
    <property type="gene ID" value="AUR62031940"/>
</dbReference>
<comment type="similarity">
    <text evidence="8">In the N-terminal section; belongs to the long-chain O-acyltransferase family.</text>
</comment>
<evidence type="ECO:0000256" key="6">
    <source>
        <dbReference type="ARBA" id="ARBA00022824"/>
    </source>
</evidence>
<protein>
    <recommendedName>
        <fullName evidence="15">Diacylglycerol O-acyltransferase</fullName>
    </recommendedName>
</protein>
<keyword evidence="6" id="KW-0256">Endoplasmic reticulum</keyword>
<reference evidence="13" key="1">
    <citation type="journal article" date="2017" name="Nature">
        <title>The genome of Chenopodium quinoa.</title>
        <authorList>
            <person name="Jarvis D.E."/>
            <person name="Ho Y.S."/>
            <person name="Lightfoot D.J."/>
            <person name="Schmoeckel S.M."/>
            <person name="Li B."/>
            <person name="Borm T.J.A."/>
            <person name="Ohyanagi H."/>
            <person name="Mineta K."/>
            <person name="Michell C.T."/>
            <person name="Saber N."/>
            <person name="Kharbatia N.M."/>
            <person name="Rupper R.R."/>
            <person name="Sharp A.R."/>
            <person name="Dally N."/>
            <person name="Boughton B.A."/>
            <person name="Woo Y.H."/>
            <person name="Gao G."/>
            <person name="Schijlen E.G.W.M."/>
            <person name="Guo X."/>
            <person name="Momin A.A."/>
            <person name="Negrao S."/>
            <person name="Al-Babili S."/>
            <person name="Gehring C."/>
            <person name="Roessner U."/>
            <person name="Jung C."/>
            <person name="Murphy K."/>
            <person name="Arold S.T."/>
            <person name="Gojobori T."/>
            <person name="van der Linden C.G."/>
            <person name="van Loo E.N."/>
            <person name="Jellen E.N."/>
            <person name="Maughan P.J."/>
            <person name="Tester M."/>
        </authorList>
    </citation>
    <scope>NUCLEOTIDE SEQUENCE [LARGE SCALE GENOMIC DNA]</scope>
    <source>
        <strain evidence="13">cv. PI 614886</strain>
    </source>
</reference>
<comment type="pathway">
    <text evidence="3">Glycerolipid metabolism; triacylglycerol biosynthesis.</text>
</comment>
<dbReference type="GO" id="GO:0005789">
    <property type="term" value="C:endoplasmic reticulum membrane"/>
    <property type="evidence" value="ECO:0007669"/>
    <property type="project" value="UniProtKB-SubCell"/>
</dbReference>
<evidence type="ECO:0000256" key="10">
    <source>
        <dbReference type="ARBA" id="ARBA00048109"/>
    </source>
</evidence>
<evidence type="ECO:0000259" key="11">
    <source>
        <dbReference type="Pfam" id="PF03007"/>
    </source>
</evidence>
<evidence type="ECO:0000313" key="14">
    <source>
        <dbReference type="Proteomes" id="UP000596660"/>
    </source>
</evidence>
<accession>A0A803MLX8</accession>
<dbReference type="GO" id="GO:0003676">
    <property type="term" value="F:nucleic acid binding"/>
    <property type="evidence" value="ECO:0007669"/>
    <property type="project" value="InterPro"/>
</dbReference>
<comment type="pathway">
    <text evidence="4">Lipid metabolism.</text>
</comment>
<proteinExistence type="inferred from homology"/>
<name>A0A803MLX8_CHEQI</name>
<comment type="catalytic activity">
    <reaction evidence="9">
        <text>a long chain fatty alcohol + a fatty acyl-CoA = a long-chain alcohol wax ester + CoA</text>
        <dbReference type="Rhea" id="RHEA:38443"/>
        <dbReference type="ChEBI" id="CHEBI:17135"/>
        <dbReference type="ChEBI" id="CHEBI:57287"/>
        <dbReference type="ChEBI" id="CHEBI:77636"/>
        <dbReference type="ChEBI" id="CHEBI:235323"/>
        <dbReference type="EC" id="2.3.1.75"/>
    </reaction>
</comment>
<comment type="catalytic activity">
    <reaction evidence="10">
        <text>an acyl-CoA + a 1,2-diacyl-sn-glycerol = a triacyl-sn-glycerol + CoA</text>
        <dbReference type="Rhea" id="RHEA:10868"/>
        <dbReference type="ChEBI" id="CHEBI:17815"/>
        <dbReference type="ChEBI" id="CHEBI:57287"/>
        <dbReference type="ChEBI" id="CHEBI:58342"/>
        <dbReference type="ChEBI" id="CHEBI:64615"/>
        <dbReference type="EC" id="2.3.1.20"/>
    </reaction>
</comment>
<dbReference type="InterPro" id="IPR009721">
    <property type="entry name" value="O-acyltransferase_WSD1_C"/>
</dbReference>
<reference evidence="13" key="2">
    <citation type="submission" date="2021-03" db="UniProtKB">
        <authorList>
            <consortium name="EnsemblPlants"/>
        </authorList>
    </citation>
    <scope>IDENTIFICATION</scope>
</reference>
<keyword evidence="5" id="KW-0808">Transferase</keyword>
<dbReference type="InterPro" id="IPR004255">
    <property type="entry name" value="O-acyltransferase_WSD1_N"/>
</dbReference>
<dbReference type="UniPathway" id="UPA00282"/>
<dbReference type="PANTHER" id="PTHR31650">
    <property type="entry name" value="O-ACYLTRANSFERASE (WSD1-LIKE) FAMILY PROTEIN"/>
    <property type="match status" value="1"/>
</dbReference>
<dbReference type="GO" id="GO:0008270">
    <property type="term" value="F:zinc ion binding"/>
    <property type="evidence" value="ECO:0007669"/>
    <property type="project" value="InterPro"/>
</dbReference>
<feature type="domain" description="O-acyltransferase WSD1 C-terminal" evidence="12">
    <location>
        <begin position="332"/>
        <end position="389"/>
    </location>
</feature>
<dbReference type="InterPro" id="IPR045034">
    <property type="entry name" value="O-acyltransferase_WSD1-like"/>
</dbReference>
<evidence type="ECO:0000256" key="4">
    <source>
        <dbReference type="ARBA" id="ARBA00005189"/>
    </source>
</evidence>
<evidence type="ECO:0000256" key="9">
    <source>
        <dbReference type="ARBA" id="ARBA00047604"/>
    </source>
</evidence>
<evidence type="ECO:0000256" key="8">
    <source>
        <dbReference type="ARBA" id="ARBA00024360"/>
    </source>
</evidence>
<dbReference type="Proteomes" id="UP000596660">
    <property type="component" value="Unplaced"/>
</dbReference>
<dbReference type="GO" id="GO:0019432">
    <property type="term" value="P:triglyceride biosynthetic process"/>
    <property type="evidence" value="ECO:0007669"/>
    <property type="project" value="UniProtKB-UniPathway"/>
</dbReference>
<evidence type="ECO:0000313" key="13">
    <source>
        <dbReference type="EnsemblPlants" id="AUR62031940-RA:cds"/>
    </source>
</evidence>
<organism evidence="13 14">
    <name type="scientific">Chenopodium quinoa</name>
    <name type="common">Quinoa</name>
    <dbReference type="NCBI Taxonomy" id="63459"/>
    <lineage>
        <taxon>Eukaryota</taxon>
        <taxon>Viridiplantae</taxon>
        <taxon>Streptophyta</taxon>
        <taxon>Embryophyta</taxon>
        <taxon>Tracheophyta</taxon>
        <taxon>Spermatophyta</taxon>
        <taxon>Magnoliopsida</taxon>
        <taxon>eudicotyledons</taxon>
        <taxon>Gunneridae</taxon>
        <taxon>Pentapetalae</taxon>
        <taxon>Caryophyllales</taxon>
        <taxon>Chenopodiaceae</taxon>
        <taxon>Chenopodioideae</taxon>
        <taxon>Atripliceae</taxon>
        <taxon>Chenopodium</taxon>
    </lineage>
</organism>
<dbReference type="PANTHER" id="PTHR31650:SF34">
    <property type="entry name" value="O-ACYLTRANSFERASE WSD1-LIKE ISOFORM X1"/>
    <property type="match status" value="1"/>
</dbReference>
<dbReference type="SUPFAM" id="SSF57756">
    <property type="entry name" value="Retrovirus zinc finger-like domains"/>
    <property type="match status" value="1"/>
</dbReference>
<keyword evidence="7" id="KW-0012">Acyltransferase</keyword>
<dbReference type="GO" id="GO:0004144">
    <property type="term" value="F:diacylglycerol O-acyltransferase activity"/>
    <property type="evidence" value="ECO:0007669"/>
    <property type="project" value="UniProtKB-EC"/>
</dbReference>
<dbReference type="Gramene" id="AUR62031940-RA">
    <property type="protein sequence ID" value="AUR62031940-RA:cds"/>
    <property type="gene ID" value="AUR62031940"/>
</dbReference>
<evidence type="ECO:0008006" key="15">
    <source>
        <dbReference type="Google" id="ProtNLM"/>
    </source>
</evidence>
<dbReference type="GO" id="GO:0005886">
    <property type="term" value="C:plasma membrane"/>
    <property type="evidence" value="ECO:0007669"/>
    <property type="project" value="UniProtKB-SubCell"/>
</dbReference>
<feature type="domain" description="O-acyltransferase WSD1-like N-terminal" evidence="11">
    <location>
        <begin position="82"/>
        <end position="281"/>
    </location>
</feature>
<evidence type="ECO:0000256" key="5">
    <source>
        <dbReference type="ARBA" id="ARBA00022679"/>
    </source>
</evidence>
<evidence type="ECO:0000256" key="1">
    <source>
        <dbReference type="ARBA" id="ARBA00004162"/>
    </source>
</evidence>
<dbReference type="SUPFAM" id="SSF52777">
    <property type="entry name" value="CoA-dependent acyltransferases"/>
    <property type="match status" value="1"/>
</dbReference>
<evidence type="ECO:0000256" key="7">
    <source>
        <dbReference type="ARBA" id="ARBA00023315"/>
    </source>
</evidence>
<evidence type="ECO:0000256" key="3">
    <source>
        <dbReference type="ARBA" id="ARBA00004771"/>
    </source>
</evidence>
<evidence type="ECO:0000259" key="12">
    <source>
        <dbReference type="Pfam" id="PF06974"/>
    </source>
</evidence>
<sequence>MEKNLKVKTKANLEKTSSKLDELEPASPTSEYFLSEVATVYILSIFELEIPIDTSCVYAFFNGVFLNSHPRFSCIPIKGEKGRNMWKKVEVNVEDHIIKGPILPEGLTTEIYSKHLDDYMSKIATTPFQLNKPLWEVHTFNYPTNNATSTLFVKFHHAVGDGISLMGVVFTCLRRVDDPTLPLTFPTKTSNNTSREKQRAIHNVMKTLSVVPRFLSSIFTSVYDFGQTLGVVLFEDECTPIRSGNTNMLLPSLARVCSVTLPLSDVKRIKSLLRATVNDVIIGIISFATQLYIQEIDQRRSNNSGMTASIALNTRSIKGYANPEKMRKGKTWGNRISVIELSLPKYKEEDLKNPLNFIMKVQKLMKRKRKSIGAIYLTAWTLDAIKIFGGFKDILIHQGLHKTLEDKKPDAVEKDKWEDMQLRATSTIRLALAPEIKEDNYCFGRYHGGLIEAERFIKQEGSSINSEGLVAKSSGGKNWKGKKVINPNIKCWYCEEVGHIQTRCSKYKEDLKTLKNVRGGIATIAVDDDY</sequence>
<evidence type="ECO:0000256" key="2">
    <source>
        <dbReference type="ARBA" id="ARBA00004586"/>
    </source>
</evidence>
<dbReference type="InterPro" id="IPR036875">
    <property type="entry name" value="Znf_CCHC_sf"/>
</dbReference>
<comment type="subcellular location">
    <subcellularLocation>
        <location evidence="1">Cell membrane</location>
        <topology evidence="1">Single-pass membrane protein</topology>
    </subcellularLocation>
    <subcellularLocation>
        <location evidence="2">Endoplasmic reticulum membrane</location>
    </subcellularLocation>
</comment>
<dbReference type="AlphaFoldDB" id="A0A803MLX8"/>
<dbReference type="Pfam" id="PF06974">
    <property type="entry name" value="WS_DGAT_C"/>
    <property type="match status" value="1"/>
</dbReference>
<dbReference type="Pfam" id="PF03007">
    <property type="entry name" value="WS_DGAT_cat"/>
    <property type="match status" value="1"/>
</dbReference>
<keyword evidence="14" id="KW-1185">Reference proteome</keyword>
<dbReference type="GO" id="GO:0047196">
    <property type="term" value="F:long-chain-alcohol O-fatty-acyltransferase activity"/>
    <property type="evidence" value="ECO:0007669"/>
    <property type="project" value="UniProtKB-EC"/>
</dbReference>